<comment type="caution">
    <text evidence="1">The sequence shown here is derived from an EMBL/GenBank/DDBJ whole genome shotgun (WGS) entry which is preliminary data.</text>
</comment>
<accession>A0ABC8TBD9</accession>
<evidence type="ECO:0000313" key="2">
    <source>
        <dbReference type="Proteomes" id="UP001642360"/>
    </source>
</evidence>
<organism evidence="1 2">
    <name type="scientific">Ilex paraguariensis</name>
    <name type="common">yerba mate</name>
    <dbReference type="NCBI Taxonomy" id="185542"/>
    <lineage>
        <taxon>Eukaryota</taxon>
        <taxon>Viridiplantae</taxon>
        <taxon>Streptophyta</taxon>
        <taxon>Embryophyta</taxon>
        <taxon>Tracheophyta</taxon>
        <taxon>Spermatophyta</taxon>
        <taxon>Magnoliopsida</taxon>
        <taxon>eudicotyledons</taxon>
        <taxon>Gunneridae</taxon>
        <taxon>Pentapetalae</taxon>
        <taxon>asterids</taxon>
        <taxon>campanulids</taxon>
        <taxon>Aquifoliales</taxon>
        <taxon>Aquifoliaceae</taxon>
        <taxon>Ilex</taxon>
    </lineage>
</organism>
<reference evidence="1 2" key="1">
    <citation type="submission" date="2024-02" db="EMBL/GenBank/DDBJ databases">
        <authorList>
            <person name="Vignale AGUSTIN F."/>
            <person name="Sosa J E."/>
            <person name="Modenutti C."/>
        </authorList>
    </citation>
    <scope>NUCLEOTIDE SEQUENCE [LARGE SCALE GENOMIC DNA]</scope>
</reference>
<evidence type="ECO:0000313" key="1">
    <source>
        <dbReference type="EMBL" id="CAK9166644.1"/>
    </source>
</evidence>
<protein>
    <submittedName>
        <fullName evidence="1">Uncharacterized protein</fullName>
    </submittedName>
</protein>
<name>A0ABC8TBD9_9AQUA</name>
<dbReference type="Proteomes" id="UP001642360">
    <property type="component" value="Unassembled WGS sequence"/>
</dbReference>
<dbReference type="AlphaFoldDB" id="A0ABC8TBD9"/>
<sequence>MDKWEKLLQAEEMSPTNIPYKKMDPNQGFVDSDKKTQSIGFIPLYPFCQTHPLFFHIVSRFSGLSALADSLISGDHISVFSDITLAITSHAYQISFPSPSNPSISLSSLCAPSSPANPLLRLGPIITPTNREKERHGHWKEKDRNKEKGERIRQIGDFLEEMPRSLLNESIIAALAFVAGGAFQCHKRGVRIGSLQHNKTEECWSATGL</sequence>
<dbReference type="EMBL" id="CAUOFW020004647">
    <property type="protein sequence ID" value="CAK9166644.1"/>
    <property type="molecule type" value="Genomic_DNA"/>
</dbReference>
<keyword evidence="2" id="KW-1185">Reference proteome</keyword>
<proteinExistence type="predicted"/>
<gene>
    <name evidence="1" type="ORF">ILEXP_LOCUS35878</name>
</gene>